<dbReference type="KEGG" id="sew:SeSA_A0671"/>
<accession>A0A0N1QZG4</accession>
<dbReference type="Proteomes" id="UP000001865">
    <property type="component" value="Chromosome"/>
</dbReference>
<dbReference type="EMBL" id="CP001127">
    <property type="protein sequence ID" value="ACF92058.1"/>
    <property type="molecule type" value="Genomic_DNA"/>
</dbReference>
<dbReference type="AlphaFoldDB" id="A0A0N1QZG4"/>
<organism evidence="1 2">
    <name type="scientific">Salmonella schwarzengrund (strain CVM19633)</name>
    <dbReference type="NCBI Taxonomy" id="439843"/>
    <lineage>
        <taxon>Bacteria</taxon>
        <taxon>Pseudomonadati</taxon>
        <taxon>Pseudomonadota</taxon>
        <taxon>Gammaproteobacteria</taxon>
        <taxon>Enterobacterales</taxon>
        <taxon>Enterobacteriaceae</taxon>
        <taxon>Salmonella</taxon>
    </lineage>
</organism>
<dbReference type="HOGENOM" id="CLU_3066067_0_0_6"/>
<evidence type="ECO:0000313" key="2">
    <source>
        <dbReference type="Proteomes" id="UP000001865"/>
    </source>
</evidence>
<sequence>MSELTRTDALIEIEALACAAQFLTDTPARIELAGALMSQIEETAKKAQEASDD</sequence>
<proteinExistence type="predicted"/>
<reference evidence="1 2" key="1">
    <citation type="journal article" date="2011" name="J. Bacteriol.">
        <title>Comparative genomics of 28 Salmonella enterica isolates: evidence for CRISPR-mediated adaptive sublineage evolution.</title>
        <authorList>
            <person name="Fricke W.F."/>
            <person name="Mammel M.K."/>
            <person name="McDermott P.F."/>
            <person name="Tartera C."/>
            <person name="White D.G."/>
            <person name="Leclerc J.E."/>
            <person name="Ravel J."/>
            <person name="Cebula T.A."/>
        </authorList>
    </citation>
    <scope>NUCLEOTIDE SEQUENCE [LARGE SCALE GENOMIC DNA]</scope>
    <source>
        <strain evidence="1 2">CVM19633</strain>
    </source>
</reference>
<gene>
    <name evidence="1" type="ordered locus">SeSA_A0671</name>
</gene>
<name>A0A0N1QZG4_SALSV</name>
<evidence type="ECO:0000313" key="1">
    <source>
        <dbReference type="EMBL" id="ACF92058.1"/>
    </source>
</evidence>
<protein>
    <submittedName>
        <fullName evidence="1">Uncharacterized protein</fullName>
    </submittedName>
</protein>
<dbReference type="RefSeq" id="WP_001293161.1">
    <property type="nucleotide sequence ID" value="NC_011094.1"/>
</dbReference>